<dbReference type="AlphaFoldDB" id="A0AAE0UE49"/>
<evidence type="ECO:0000256" key="1">
    <source>
        <dbReference type="SAM" id="MobiDB-lite"/>
    </source>
</evidence>
<feature type="compositionally biased region" description="Low complexity" evidence="1">
    <location>
        <begin position="280"/>
        <end position="293"/>
    </location>
</feature>
<dbReference type="InterPro" id="IPR052523">
    <property type="entry name" value="Trichothecene_AcTrans"/>
</dbReference>
<evidence type="ECO:0000313" key="4">
    <source>
        <dbReference type="Proteomes" id="UP001281003"/>
    </source>
</evidence>
<dbReference type="CDD" id="cd04301">
    <property type="entry name" value="NAT_SF"/>
    <property type="match status" value="1"/>
</dbReference>
<gene>
    <name evidence="3" type="ORF">B0T20DRAFT_176685</name>
</gene>
<feature type="domain" description="N-acetyltransferase" evidence="2">
    <location>
        <begin position="128"/>
        <end position="263"/>
    </location>
</feature>
<dbReference type="Pfam" id="PF13508">
    <property type="entry name" value="Acetyltransf_7"/>
    <property type="match status" value="1"/>
</dbReference>
<keyword evidence="4" id="KW-1185">Reference proteome</keyword>
<dbReference type="PROSITE" id="PS51186">
    <property type="entry name" value="GNAT"/>
    <property type="match status" value="1"/>
</dbReference>
<accession>A0AAE0UE49</accession>
<sequence>MATVNISSNTSSSTTTNTSTTVATTVVELKRYSLVPPKWQETVRVAGMSECREAGLSLAHAFAADDYAQYLVNTEDYEDEKTDVMSNSTVSISPEDKWKLHVDIMTYAVAMHCLNGLVTTIGPEYDSVALWLPPGRDLDSWWVLFRSGAWRLYYQLSAEGRKRYFDEVVPLLHDTKAQVLGERDHDSWYLVYLGTKPSSQGRGYAGKLLRDVIQRADAENKPMYLESSSLANNSYYQKFGFEIKKDIFLRRGRNPVRLSIMVREPNTSGPGNNTRKDVGTAAAPSTMTTTTTSASLMGSARVKFPAVGSHHHHHGGLVAHGHYHVGLGVGGKKLM</sequence>
<proteinExistence type="predicted"/>
<comment type="caution">
    <text evidence="3">The sequence shown here is derived from an EMBL/GenBank/DDBJ whole genome shotgun (WGS) entry which is preliminary data.</text>
</comment>
<reference evidence="3" key="1">
    <citation type="journal article" date="2023" name="Mol. Phylogenet. Evol.">
        <title>Genome-scale phylogeny and comparative genomics of the fungal order Sordariales.</title>
        <authorList>
            <person name="Hensen N."/>
            <person name="Bonometti L."/>
            <person name="Westerberg I."/>
            <person name="Brannstrom I.O."/>
            <person name="Guillou S."/>
            <person name="Cros-Aarteil S."/>
            <person name="Calhoun S."/>
            <person name="Haridas S."/>
            <person name="Kuo A."/>
            <person name="Mondo S."/>
            <person name="Pangilinan J."/>
            <person name="Riley R."/>
            <person name="LaButti K."/>
            <person name="Andreopoulos B."/>
            <person name="Lipzen A."/>
            <person name="Chen C."/>
            <person name="Yan M."/>
            <person name="Daum C."/>
            <person name="Ng V."/>
            <person name="Clum A."/>
            <person name="Steindorff A."/>
            <person name="Ohm R.A."/>
            <person name="Martin F."/>
            <person name="Silar P."/>
            <person name="Natvig D.O."/>
            <person name="Lalanne C."/>
            <person name="Gautier V."/>
            <person name="Ament-Velasquez S.L."/>
            <person name="Kruys A."/>
            <person name="Hutchinson M.I."/>
            <person name="Powell A.J."/>
            <person name="Barry K."/>
            <person name="Miller A.N."/>
            <person name="Grigoriev I.V."/>
            <person name="Debuchy R."/>
            <person name="Gladieux P."/>
            <person name="Hiltunen Thoren M."/>
            <person name="Johannesson H."/>
        </authorList>
    </citation>
    <scope>NUCLEOTIDE SEQUENCE</scope>
    <source>
        <strain evidence="3">FGSC 1904</strain>
    </source>
</reference>
<dbReference type="SUPFAM" id="SSF55729">
    <property type="entry name" value="Acyl-CoA N-acyltransferases (Nat)"/>
    <property type="match status" value="1"/>
</dbReference>
<organism evidence="3 4">
    <name type="scientific">Sordaria brevicollis</name>
    <dbReference type="NCBI Taxonomy" id="83679"/>
    <lineage>
        <taxon>Eukaryota</taxon>
        <taxon>Fungi</taxon>
        <taxon>Dikarya</taxon>
        <taxon>Ascomycota</taxon>
        <taxon>Pezizomycotina</taxon>
        <taxon>Sordariomycetes</taxon>
        <taxon>Sordariomycetidae</taxon>
        <taxon>Sordariales</taxon>
        <taxon>Sordariaceae</taxon>
        <taxon>Sordaria</taxon>
    </lineage>
</organism>
<dbReference type="PANTHER" id="PTHR42791">
    <property type="entry name" value="GNAT FAMILY ACETYLTRANSFERASE"/>
    <property type="match status" value="1"/>
</dbReference>
<dbReference type="InterPro" id="IPR000182">
    <property type="entry name" value="GNAT_dom"/>
</dbReference>
<dbReference type="Gene3D" id="3.40.630.30">
    <property type="match status" value="1"/>
</dbReference>
<dbReference type="InterPro" id="IPR016181">
    <property type="entry name" value="Acyl_CoA_acyltransferase"/>
</dbReference>
<dbReference type="PANTHER" id="PTHR42791:SF1">
    <property type="entry name" value="N-ACETYLTRANSFERASE DOMAIN-CONTAINING PROTEIN"/>
    <property type="match status" value="1"/>
</dbReference>
<protein>
    <recommendedName>
        <fullName evidence="2">N-acetyltransferase domain-containing protein</fullName>
    </recommendedName>
</protein>
<dbReference type="GO" id="GO:0016747">
    <property type="term" value="F:acyltransferase activity, transferring groups other than amino-acyl groups"/>
    <property type="evidence" value="ECO:0007669"/>
    <property type="project" value="InterPro"/>
</dbReference>
<evidence type="ECO:0000259" key="2">
    <source>
        <dbReference type="PROSITE" id="PS51186"/>
    </source>
</evidence>
<evidence type="ECO:0000313" key="3">
    <source>
        <dbReference type="EMBL" id="KAK3400104.1"/>
    </source>
</evidence>
<dbReference type="EMBL" id="JAUTDP010000004">
    <property type="protein sequence ID" value="KAK3400104.1"/>
    <property type="molecule type" value="Genomic_DNA"/>
</dbReference>
<name>A0AAE0UE49_SORBR</name>
<feature type="region of interest" description="Disordered" evidence="1">
    <location>
        <begin position="263"/>
        <end position="293"/>
    </location>
</feature>
<reference evidence="3" key="2">
    <citation type="submission" date="2023-07" db="EMBL/GenBank/DDBJ databases">
        <authorList>
            <consortium name="Lawrence Berkeley National Laboratory"/>
            <person name="Haridas S."/>
            <person name="Hensen N."/>
            <person name="Bonometti L."/>
            <person name="Westerberg I."/>
            <person name="Brannstrom I.O."/>
            <person name="Guillou S."/>
            <person name="Cros-Aarteil S."/>
            <person name="Calhoun S."/>
            <person name="Kuo A."/>
            <person name="Mondo S."/>
            <person name="Pangilinan J."/>
            <person name="Riley R."/>
            <person name="LaButti K."/>
            <person name="Andreopoulos B."/>
            <person name="Lipzen A."/>
            <person name="Chen C."/>
            <person name="Yanf M."/>
            <person name="Daum C."/>
            <person name="Ng V."/>
            <person name="Clum A."/>
            <person name="Steindorff A."/>
            <person name="Ohm R."/>
            <person name="Martin F."/>
            <person name="Silar P."/>
            <person name="Natvig D."/>
            <person name="Lalanne C."/>
            <person name="Gautier V."/>
            <person name="Ament-velasquez S.L."/>
            <person name="Kruys A."/>
            <person name="Hutchinson M.I."/>
            <person name="Powell A.J."/>
            <person name="Barry K."/>
            <person name="Miller A.N."/>
            <person name="Grigoriev I.V."/>
            <person name="Debuchy R."/>
            <person name="Gladieux P."/>
            <person name="Thoren M.H."/>
            <person name="Johannesson H."/>
        </authorList>
    </citation>
    <scope>NUCLEOTIDE SEQUENCE</scope>
    <source>
        <strain evidence="3">FGSC 1904</strain>
    </source>
</reference>
<dbReference type="Proteomes" id="UP001281003">
    <property type="component" value="Unassembled WGS sequence"/>
</dbReference>